<dbReference type="InterPro" id="IPR007325">
    <property type="entry name" value="KFase/CYL"/>
</dbReference>
<proteinExistence type="predicted"/>
<dbReference type="PANTHER" id="PTHR34861:SF10">
    <property type="entry name" value="CYCLASE"/>
    <property type="match status" value="1"/>
</dbReference>
<reference evidence="1 2" key="1">
    <citation type="submission" date="2020-03" db="EMBL/GenBank/DDBJ databases">
        <title>Sequencing the genomes of 1000 actinobacteria strains.</title>
        <authorList>
            <person name="Klenk H.-P."/>
        </authorList>
    </citation>
    <scope>NUCLEOTIDE SEQUENCE [LARGE SCALE GENOMIC DNA]</scope>
    <source>
        <strain evidence="1 2">DSM 45668</strain>
    </source>
</reference>
<dbReference type="RefSeq" id="WP_167111110.1">
    <property type="nucleotide sequence ID" value="NZ_JAANOU010000001.1"/>
</dbReference>
<protein>
    <submittedName>
        <fullName evidence="1">Kynurenine formamidase</fullName>
    </submittedName>
</protein>
<sequence length="334" mass="36976">MDEKHVPTYAELRKRTDAPAGSAWGVFGPDDELGTLNHLTPERVRAAAAAVRTGEVVNLNLPLEAFDPPMSPYRKSLQHNMYANYGYHRDEYLDSFYPQASTQIDGFRHIGHPVFGFYNGADPERFQPGDPFLGINRFTERGIVGRGVLVDVDRYRRAQGRPIDHAGAEGIPIGDVADAAADQGVEFRPGDILLIRTGWVHRHLHELTPQQRHDEKSPIHVSGLLASEETVEWLWDHQFAMIAVDNFGVEAYPAPDDSPFITEAERRGEVPRAYAGVMHNVLIALLGFPLGELWDLDGLAERCARDGRWDCLIVSTPLNLTGGTGSPANAVAVR</sequence>
<name>A0ABX0SPL7_9PSEU</name>
<accession>A0ABX0SPL7</accession>
<dbReference type="SUPFAM" id="SSF102198">
    <property type="entry name" value="Putative cyclase"/>
    <property type="match status" value="1"/>
</dbReference>
<dbReference type="InterPro" id="IPR037175">
    <property type="entry name" value="KFase_sf"/>
</dbReference>
<dbReference type="Pfam" id="PF04199">
    <property type="entry name" value="Cyclase"/>
    <property type="match status" value="1"/>
</dbReference>
<dbReference type="EMBL" id="JAANOU010000001">
    <property type="protein sequence ID" value="NIH78489.1"/>
    <property type="molecule type" value="Genomic_DNA"/>
</dbReference>
<organism evidence="1 2">
    <name type="scientific">Amycolatopsis viridis</name>
    <dbReference type="NCBI Taxonomy" id="185678"/>
    <lineage>
        <taxon>Bacteria</taxon>
        <taxon>Bacillati</taxon>
        <taxon>Actinomycetota</taxon>
        <taxon>Actinomycetes</taxon>
        <taxon>Pseudonocardiales</taxon>
        <taxon>Pseudonocardiaceae</taxon>
        <taxon>Amycolatopsis</taxon>
    </lineage>
</organism>
<comment type="caution">
    <text evidence="1">The sequence shown here is derived from an EMBL/GenBank/DDBJ whole genome shotgun (WGS) entry which is preliminary data.</text>
</comment>
<dbReference type="Gene3D" id="3.50.30.50">
    <property type="entry name" value="Putative cyclase"/>
    <property type="match status" value="1"/>
</dbReference>
<gene>
    <name evidence="1" type="ORF">FHX46_001019</name>
</gene>
<evidence type="ECO:0000313" key="2">
    <source>
        <dbReference type="Proteomes" id="UP000754495"/>
    </source>
</evidence>
<dbReference type="Proteomes" id="UP000754495">
    <property type="component" value="Unassembled WGS sequence"/>
</dbReference>
<evidence type="ECO:0000313" key="1">
    <source>
        <dbReference type="EMBL" id="NIH78489.1"/>
    </source>
</evidence>
<keyword evidence="2" id="KW-1185">Reference proteome</keyword>
<dbReference type="PANTHER" id="PTHR34861">
    <property type="match status" value="1"/>
</dbReference>